<comment type="caution">
    <text evidence="1">The sequence shown here is derived from an EMBL/GenBank/DDBJ whole genome shotgun (WGS) entry which is preliminary data.</text>
</comment>
<keyword evidence="2" id="KW-1185">Reference proteome</keyword>
<organism evidence="1 2">
    <name type="scientific">Periconia digitata</name>
    <dbReference type="NCBI Taxonomy" id="1303443"/>
    <lineage>
        <taxon>Eukaryota</taxon>
        <taxon>Fungi</taxon>
        <taxon>Dikarya</taxon>
        <taxon>Ascomycota</taxon>
        <taxon>Pezizomycotina</taxon>
        <taxon>Dothideomycetes</taxon>
        <taxon>Pleosporomycetidae</taxon>
        <taxon>Pleosporales</taxon>
        <taxon>Massarineae</taxon>
        <taxon>Periconiaceae</taxon>
        <taxon>Periconia</taxon>
    </lineage>
</organism>
<proteinExistence type="predicted"/>
<accession>A0A9W4XVE7</accession>
<evidence type="ECO:0000313" key="1">
    <source>
        <dbReference type="EMBL" id="CAI6339246.1"/>
    </source>
</evidence>
<evidence type="ECO:0000313" key="2">
    <source>
        <dbReference type="Proteomes" id="UP001152607"/>
    </source>
</evidence>
<sequence length="64" mass="6911">MSRLSALVASDAPLYFIKGSCMPARADVADWLELLRVPSPEPSANTPAICDNISTKNPVPYMAF</sequence>
<dbReference type="AlphaFoldDB" id="A0A9W4XVE7"/>
<dbReference type="Proteomes" id="UP001152607">
    <property type="component" value="Unassembled WGS sequence"/>
</dbReference>
<gene>
    <name evidence="1" type="ORF">PDIGIT_LOCUS12398</name>
</gene>
<protein>
    <submittedName>
        <fullName evidence="1">Uncharacterized protein</fullName>
    </submittedName>
</protein>
<name>A0A9W4XVE7_9PLEO</name>
<reference evidence="1" key="1">
    <citation type="submission" date="2023-01" db="EMBL/GenBank/DDBJ databases">
        <authorList>
            <person name="Van Ghelder C."/>
            <person name="Rancurel C."/>
        </authorList>
    </citation>
    <scope>NUCLEOTIDE SEQUENCE</scope>
    <source>
        <strain evidence="1">CNCM I-4278</strain>
    </source>
</reference>
<dbReference type="EMBL" id="CAOQHR010000009">
    <property type="protein sequence ID" value="CAI6339246.1"/>
    <property type="molecule type" value="Genomic_DNA"/>
</dbReference>